<dbReference type="RefSeq" id="WP_149436368.1">
    <property type="nucleotide sequence ID" value="NZ_VTPX01000009.1"/>
</dbReference>
<evidence type="ECO:0000256" key="1">
    <source>
        <dbReference type="ARBA" id="ARBA00022475"/>
    </source>
</evidence>
<keyword evidence="3 9" id="KW-0808">Transferase</keyword>
<feature type="domain" description="Glycosyltransferase 2-like" evidence="8">
    <location>
        <begin position="11"/>
        <end position="169"/>
    </location>
</feature>
<dbReference type="Pfam" id="PF00535">
    <property type="entry name" value="Glycos_transf_2"/>
    <property type="match status" value="1"/>
</dbReference>
<name>A0A640WBR4_9GAMM</name>
<reference evidence="9 10" key="1">
    <citation type="submission" date="2019-08" db="EMBL/GenBank/DDBJ databases">
        <title>Bioinformatics analysis of the strain L3 and L5.</title>
        <authorList>
            <person name="Li X."/>
        </authorList>
    </citation>
    <scope>NUCLEOTIDE SEQUENCE [LARGE SCALE GENOMIC DNA]</scope>
    <source>
        <strain evidence="9 10">L3</strain>
    </source>
</reference>
<dbReference type="Proteomes" id="UP000466024">
    <property type="component" value="Unassembled WGS sequence"/>
</dbReference>
<dbReference type="SUPFAM" id="SSF53448">
    <property type="entry name" value="Nucleotide-diphospho-sugar transferases"/>
    <property type="match status" value="1"/>
</dbReference>
<evidence type="ECO:0000256" key="2">
    <source>
        <dbReference type="ARBA" id="ARBA00022676"/>
    </source>
</evidence>
<dbReference type="InterPro" id="IPR050256">
    <property type="entry name" value="Glycosyltransferase_2"/>
</dbReference>
<dbReference type="Gene3D" id="3.90.550.10">
    <property type="entry name" value="Spore Coat Polysaccharide Biosynthesis Protein SpsA, Chain A"/>
    <property type="match status" value="1"/>
</dbReference>
<keyword evidence="4" id="KW-0812">Transmembrane</keyword>
<dbReference type="PANTHER" id="PTHR48090:SF3">
    <property type="entry name" value="UNDECAPRENYL-PHOSPHATE 4-DEOXY-4-FORMAMIDO-L-ARABINOSE TRANSFERASE"/>
    <property type="match status" value="1"/>
</dbReference>
<keyword evidence="10" id="KW-1185">Reference proteome</keyword>
<evidence type="ECO:0000256" key="7">
    <source>
        <dbReference type="ARBA" id="ARBA00023136"/>
    </source>
</evidence>
<dbReference type="GO" id="GO:0009103">
    <property type="term" value="P:lipopolysaccharide biosynthetic process"/>
    <property type="evidence" value="ECO:0007669"/>
    <property type="project" value="UniProtKB-KW"/>
</dbReference>
<comment type="caution">
    <text evidence="9">The sequence shown here is derived from an EMBL/GenBank/DDBJ whole genome shotgun (WGS) entry which is preliminary data.</text>
</comment>
<keyword evidence="7" id="KW-0472">Membrane</keyword>
<evidence type="ECO:0000256" key="3">
    <source>
        <dbReference type="ARBA" id="ARBA00022679"/>
    </source>
</evidence>
<keyword evidence="6" id="KW-1133">Transmembrane helix</keyword>
<gene>
    <name evidence="9" type="ORF">F0A16_15785</name>
</gene>
<protein>
    <submittedName>
        <fullName evidence="9">Glycosyltransferase family 2 protein</fullName>
    </submittedName>
</protein>
<evidence type="ECO:0000313" key="9">
    <source>
        <dbReference type="EMBL" id="KAA0016957.1"/>
    </source>
</evidence>
<accession>A0A640WBR4</accession>
<dbReference type="EMBL" id="VTPX01000009">
    <property type="protein sequence ID" value="KAA0016957.1"/>
    <property type="molecule type" value="Genomic_DNA"/>
</dbReference>
<evidence type="ECO:0000256" key="5">
    <source>
        <dbReference type="ARBA" id="ARBA00022985"/>
    </source>
</evidence>
<keyword evidence="5" id="KW-0448">Lipopolysaccharide biosynthesis</keyword>
<dbReference type="GO" id="GO:0005886">
    <property type="term" value="C:plasma membrane"/>
    <property type="evidence" value="ECO:0007669"/>
    <property type="project" value="TreeGrafter"/>
</dbReference>
<proteinExistence type="predicted"/>
<dbReference type="CDD" id="cd04179">
    <property type="entry name" value="DPM_DPG-synthase_like"/>
    <property type="match status" value="1"/>
</dbReference>
<dbReference type="GO" id="GO:0099621">
    <property type="term" value="F:undecaprenyl-phosphate 4-deoxy-4-formamido-L-arabinose transferase activity"/>
    <property type="evidence" value="ECO:0007669"/>
    <property type="project" value="TreeGrafter"/>
</dbReference>
<dbReference type="InterPro" id="IPR001173">
    <property type="entry name" value="Glyco_trans_2-like"/>
</dbReference>
<organism evidence="9 10">
    <name type="scientific">Salinicola corii</name>
    <dbReference type="NCBI Taxonomy" id="2606937"/>
    <lineage>
        <taxon>Bacteria</taxon>
        <taxon>Pseudomonadati</taxon>
        <taxon>Pseudomonadota</taxon>
        <taxon>Gammaproteobacteria</taxon>
        <taxon>Oceanospirillales</taxon>
        <taxon>Halomonadaceae</taxon>
        <taxon>Salinicola</taxon>
    </lineage>
</organism>
<keyword evidence="2" id="KW-0328">Glycosyltransferase</keyword>
<dbReference type="InterPro" id="IPR029044">
    <property type="entry name" value="Nucleotide-diphossugar_trans"/>
</dbReference>
<evidence type="ECO:0000259" key="8">
    <source>
        <dbReference type="Pfam" id="PF00535"/>
    </source>
</evidence>
<evidence type="ECO:0000256" key="6">
    <source>
        <dbReference type="ARBA" id="ARBA00022989"/>
    </source>
</evidence>
<sequence length="267" mass="29411">MRSPLHSPLLSILIPAKDEAGNLPGLLDEIERALADIDHEVIVVDDASTDGTWDLLERRAARSPRLRPMRHALSAGQSTSVWQAARAARGIWLGTLDGDGQNDPADLPRLFERARRGDVALVAGHRINRRDDWIKRTSSRVANRVRSALLNDATPDTGCGLKVVRRDAFVSLPYFDHMHRFLPALIRAQGGQCVSVPVNHRPRGAGESHYGLNNRLWVGLVDMVGVMWLRRRSRLPATCVELPAAMTAPAGDAVTDHRRTDGKEATS</sequence>
<keyword evidence="1" id="KW-1003">Cell membrane</keyword>
<dbReference type="AlphaFoldDB" id="A0A640WBR4"/>
<evidence type="ECO:0000313" key="10">
    <source>
        <dbReference type="Proteomes" id="UP000466024"/>
    </source>
</evidence>
<dbReference type="PANTHER" id="PTHR48090">
    <property type="entry name" value="UNDECAPRENYL-PHOSPHATE 4-DEOXY-4-FORMAMIDO-L-ARABINOSE TRANSFERASE-RELATED"/>
    <property type="match status" value="1"/>
</dbReference>
<dbReference type="FunFam" id="3.90.550.10:FF:000170">
    <property type="entry name" value="Dolichol-phosphate mannosyltransferase"/>
    <property type="match status" value="1"/>
</dbReference>
<evidence type="ECO:0000256" key="4">
    <source>
        <dbReference type="ARBA" id="ARBA00022692"/>
    </source>
</evidence>